<dbReference type="Proteomes" id="UP001162992">
    <property type="component" value="Chromosome 16"/>
</dbReference>
<evidence type="ECO:0000313" key="2">
    <source>
        <dbReference type="Proteomes" id="UP001162992"/>
    </source>
</evidence>
<name>A0ACC2BDC3_DIPCM</name>
<reference evidence="2" key="1">
    <citation type="journal article" date="2024" name="Proc. Natl. Acad. Sci. U.S.A.">
        <title>Extraordinary preservation of gene collinearity over three hundred million years revealed in homosporous lycophytes.</title>
        <authorList>
            <person name="Li C."/>
            <person name="Wickell D."/>
            <person name="Kuo L.Y."/>
            <person name="Chen X."/>
            <person name="Nie B."/>
            <person name="Liao X."/>
            <person name="Peng D."/>
            <person name="Ji J."/>
            <person name="Jenkins J."/>
            <person name="Williams M."/>
            <person name="Shu S."/>
            <person name="Plott C."/>
            <person name="Barry K."/>
            <person name="Rajasekar S."/>
            <person name="Grimwood J."/>
            <person name="Han X."/>
            <person name="Sun S."/>
            <person name="Hou Z."/>
            <person name="He W."/>
            <person name="Dai G."/>
            <person name="Sun C."/>
            <person name="Schmutz J."/>
            <person name="Leebens-Mack J.H."/>
            <person name="Li F.W."/>
            <person name="Wang L."/>
        </authorList>
    </citation>
    <scope>NUCLEOTIDE SEQUENCE [LARGE SCALE GENOMIC DNA]</scope>
    <source>
        <strain evidence="2">cv. PW_Plant_1</strain>
    </source>
</reference>
<keyword evidence="2" id="KW-1185">Reference proteome</keyword>
<dbReference type="EMBL" id="CM055107">
    <property type="protein sequence ID" value="KAJ7527736.1"/>
    <property type="molecule type" value="Genomic_DNA"/>
</dbReference>
<protein>
    <submittedName>
        <fullName evidence="1">Uncharacterized protein</fullName>
    </submittedName>
</protein>
<comment type="caution">
    <text evidence="1">The sequence shown here is derived from an EMBL/GenBank/DDBJ whole genome shotgun (WGS) entry which is preliminary data.</text>
</comment>
<gene>
    <name evidence="1" type="ORF">O6H91_16G068500</name>
</gene>
<organism evidence="1 2">
    <name type="scientific">Diphasiastrum complanatum</name>
    <name type="common">Issler's clubmoss</name>
    <name type="synonym">Lycopodium complanatum</name>
    <dbReference type="NCBI Taxonomy" id="34168"/>
    <lineage>
        <taxon>Eukaryota</taxon>
        <taxon>Viridiplantae</taxon>
        <taxon>Streptophyta</taxon>
        <taxon>Embryophyta</taxon>
        <taxon>Tracheophyta</taxon>
        <taxon>Lycopodiopsida</taxon>
        <taxon>Lycopodiales</taxon>
        <taxon>Lycopodiaceae</taxon>
        <taxon>Lycopodioideae</taxon>
        <taxon>Diphasiastrum</taxon>
    </lineage>
</organism>
<proteinExistence type="predicted"/>
<evidence type="ECO:0000313" key="1">
    <source>
        <dbReference type="EMBL" id="KAJ7527736.1"/>
    </source>
</evidence>
<accession>A0ACC2BDC3</accession>
<sequence length="560" mass="61124">MAMAADLGRGQAMDLRCALQDGRAVLAGGPGLGSQMILLRNDVGGSTTAQHVRGNAGSEEFNFPMQGFTGKYDDLNRTSIKSLGFAGPMPQDPKRATGVNSVPVPSAYAASTFSSGLGLQSMDYVHRGGVASSDTLMQAHPYAQSNPGLVSNIEVSGHTAGAQQGFLLHSFGIGSSTEMPVKAQPSPAEEPLVSGFSAAPGFVSYSQGSSFEDDRRLSMVHEYGNGSISHPQHPTSHFQPGYHHLGQLLPVSLDQVSSHDIAYPRVQERGSELQNLREIEMQNVWRTQLDMDLQRRQYYQLQQQDQNLQQRNATNPANMRKGYKFPKYFQKSGMKKKPKLPPVAGSGGPGWCNICQTDCNTAEILQQHITGKKHKKKLQQVDKEGKNAVGKASAAENLMKIPNLNKIATNIHESKSESGLSDATIIKKPESCLGLRKHDNVNVEGSSIEPSAKRPHLFFEIGIIQEPQPVQRLPLLNERCDICNIACNSKSVLESHVRGKKHAAKVNKLSNSANHVKESKDEIKGNYLSHHHTILKETVRPITNVVNNDEPRPEAERQGA</sequence>